<protein>
    <submittedName>
        <fullName evidence="6">Extracellular solute-binding protein family 5</fullName>
    </submittedName>
</protein>
<sequence>MLSRRTFMWLAGTFLATRPALGQVPSNDLPREQLLILENPEGTIKNAGWFNIWAINAGGQTTGLHQNMMDTFWYIDPDHGVDGVWDNSLATEKPIYNKNFTEMTVKLRSGIFWSDGVEFTADDVVFTIETHMKTSGLRWSAPVQINVAAIEKKSPTEVLFKLKKPNSRFHALFTVRWNAMWMMPKHVFEKVGDVLKFDFNPPVGLGAYTLHNFDRGGKWFIWKKREDWKRTTVARFGEPGPGYLAYIDPGPPEKRVIEQLNHRLDVIHDLSPEGMFTLAKDSPSSVSWFKGFPYAHPDPTLPAVIFNHRLEKFQNKDVRWALALLIDIKAVSMASYRGAATISAIGVPPTGLYPKYYFEPMEQWLTGFELDTGKRKIKPYDPTTGKQIADMLRPSLKDQIPSDPADIATAFGKGWWKPDPEAATELLQKAGFTKQGERWFQPNGQPFSVKVMVEGDLRPVMTRAGSIIAQQWRRFGIDAVIDVAQGTMIDRRGVGDFDTFIGWSVETWGGHPDLSFFLDSWHSQFVVDVGKVQPPRNWQRWAEPRLDKIIEEIRTIDFDDPRGVELGLDYLKLATEEMPIIPLMAYNVFTTMDTTYWTGFPSLATKPYTDPVPNWGNTKYMMVNLKPTKPAK</sequence>
<dbReference type="CDD" id="cd08509">
    <property type="entry name" value="PBP2_TmCBP_oligosaccharides_like"/>
    <property type="match status" value="1"/>
</dbReference>
<dbReference type="Gene3D" id="3.10.105.10">
    <property type="entry name" value="Dipeptide-binding Protein, Domain 3"/>
    <property type="match status" value="1"/>
</dbReference>
<dbReference type="EMBL" id="HG938356">
    <property type="protein sequence ID" value="CDN58090.1"/>
    <property type="molecule type" value="Genomic_DNA"/>
</dbReference>
<dbReference type="PATRIC" id="fig|1028801.3.peg.5876"/>
<keyword evidence="3" id="KW-0813">Transport</keyword>
<dbReference type="HOGENOM" id="CLU_017028_8_3_5"/>
<keyword evidence="6" id="KW-0614">Plasmid</keyword>
<evidence type="ECO:0000313" key="6">
    <source>
        <dbReference type="EMBL" id="CDN58090.1"/>
    </source>
</evidence>
<keyword evidence="4" id="KW-0732">Signal</keyword>
<gene>
    <name evidence="6" type="ORF">RG1141_PA12580</name>
</gene>
<feature type="domain" description="Solute-binding protein family 5" evidence="5">
    <location>
        <begin position="89"/>
        <end position="521"/>
    </location>
</feature>
<name>A0A068TKI9_NEOGA</name>
<dbReference type="SUPFAM" id="SSF53850">
    <property type="entry name" value="Periplasmic binding protein-like II"/>
    <property type="match status" value="1"/>
</dbReference>
<reference evidence="7" key="1">
    <citation type="journal article" date="2014" name="BMC Genomics">
        <title>Genome sequencing of two Neorhizobium galegae strains reveals a noeT gene responsible for the unusual acetylation of the nodulation factors.</title>
        <authorList>
            <person name="Osterman J."/>
            <person name="Marsh J."/>
            <person name="Laine P.K."/>
            <person name="Zeng Z."/>
            <person name="Alatalo E."/>
            <person name="Sullivan J.T."/>
            <person name="Young J.P."/>
            <person name="Thomas-Oates J."/>
            <person name="Paulin L."/>
            <person name="Lindstrom K."/>
        </authorList>
    </citation>
    <scope>NUCLEOTIDE SEQUENCE [LARGE SCALE GENOMIC DNA]</scope>
    <source>
        <strain evidence="7">HAMBI 1141</strain>
        <plasmid evidence="7">II</plasmid>
    </source>
</reference>
<comment type="similarity">
    <text evidence="2">Belongs to the bacterial solute-binding protein 5 family.</text>
</comment>
<dbReference type="RefSeq" id="WP_040125420.1">
    <property type="nucleotide sequence ID" value="NZ_HG938356.1"/>
</dbReference>
<dbReference type="PANTHER" id="PTHR30290">
    <property type="entry name" value="PERIPLASMIC BINDING COMPONENT OF ABC TRANSPORTER"/>
    <property type="match status" value="1"/>
</dbReference>
<dbReference type="InterPro" id="IPR000914">
    <property type="entry name" value="SBP_5_dom"/>
</dbReference>
<organism evidence="6 7">
    <name type="scientific">Neorhizobium galegae bv. officinalis bv. officinalis str. HAMBI 1141</name>
    <dbReference type="NCBI Taxonomy" id="1028801"/>
    <lineage>
        <taxon>Bacteria</taxon>
        <taxon>Pseudomonadati</taxon>
        <taxon>Pseudomonadota</taxon>
        <taxon>Alphaproteobacteria</taxon>
        <taxon>Hyphomicrobiales</taxon>
        <taxon>Rhizobiaceae</taxon>
        <taxon>Rhizobium/Agrobacterium group</taxon>
        <taxon>Neorhizobium</taxon>
    </lineage>
</organism>
<dbReference type="KEGG" id="ngl:RG1141_PA12580"/>
<evidence type="ECO:0000313" key="7">
    <source>
        <dbReference type="Proteomes" id="UP000028186"/>
    </source>
</evidence>
<evidence type="ECO:0000256" key="1">
    <source>
        <dbReference type="ARBA" id="ARBA00004418"/>
    </source>
</evidence>
<evidence type="ECO:0000256" key="2">
    <source>
        <dbReference type="ARBA" id="ARBA00005695"/>
    </source>
</evidence>
<dbReference type="Gene3D" id="3.40.190.10">
    <property type="entry name" value="Periplasmic binding protein-like II"/>
    <property type="match status" value="1"/>
</dbReference>
<dbReference type="PANTHER" id="PTHR30290:SF9">
    <property type="entry name" value="OLIGOPEPTIDE-BINDING PROTEIN APPA"/>
    <property type="match status" value="1"/>
</dbReference>
<evidence type="ECO:0000256" key="3">
    <source>
        <dbReference type="ARBA" id="ARBA00022448"/>
    </source>
</evidence>
<comment type="subcellular location">
    <subcellularLocation>
        <location evidence="1">Periplasm</location>
    </subcellularLocation>
</comment>
<dbReference type="Gene3D" id="3.90.76.10">
    <property type="entry name" value="Dipeptide-binding Protein, Domain 1"/>
    <property type="match status" value="1"/>
</dbReference>
<proteinExistence type="inferred from homology"/>
<dbReference type="Proteomes" id="UP000028186">
    <property type="component" value="Plasmid pHAMBI1141a"/>
</dbReference>
<dbReference type="Pfam" id="PF00496">
    <property type="entry name" value="SBP_bac_5"/>
    <property type="match status" value="1"/>
</dbReference>
<dbReference type="GO" id="GO:0015833">
    <property type="term" value="P:peptide transport"/>
    <property type="evidence" value="ECO:0007669"/>
    <property type="project" value="TreeGrafter"/>
</dbReference>
<geneLocation type="plasmid" evidence="7">
    <name>II</name>
</geneLocation>
<accession>A0A068TKI9</accession>
<evidence type="ECO:0000256" key="4">
    <source>
        <dbReference type="ARBA" id="ARBA00022729"/>
    </source>
</evidence>
<evidence type="ECO:0000259" key="5">
    <source>
        <dbReference type="Pfam" id="PF00496"/>
    </source>
</evidence>
<dbReference type="InterPro" id="IPR039424">
    <property type="entry name" value="SBP_5"/>
</dbReference>
<dbReference type="eggNOG" id="COG0747">
    <property type="taxonomic scope" value="Bacteria"/>
</dbReference>
<dbReference type="AlphaFoldDB" id="A0A068TKI9"/>
<dbReference type="GO" id="GO:1904680">
    <property type="term" value="F:peptide transmembrane transporter activity"/>
    <property type="evidence" value="ECO:0007669"/>
    <property type="project" value="TreeGrafter"/>
</dbReference>